<dbReference type="Proteomes" id="UP001176941">
    <property type="component" value="Chromosome 29"/>
</dbReference>
<gene>
    <name evidence="2" type="ORF">MRATA1EN1_LOCUS18300</name>
</gene>
<dbReference type="EMBL" id="OX459965">
    <property type="protein sequence ID" value="CAI9169338.1"/>
    <property type="molecule type" value="Genomic_DNA"/>
</dbReference>
<proteinExistence type="predicted"/>
<keyword evidence="3" id="KW-1185">Reference proteome</keyword>
<sequence>MLFLVYKLAKLQFVFLVLFSNFCFFDICTVFLIGPLYSGQVCCNISYQLPCCVHQQRGHISIVIVPIPASHPGPISFLPLTRCFKGSDFQHIKLMQNKCVAFTTESFLWKPSLLRDGENLNV</sequence>
<reference evidence="2" key="1">
    <citation type="submission" date="2023-04" db="EMBL/GenBank/DDBJ databases">
        <authorList>
            <consortium name="ELIXIR-Norway"/>
        </authorList>
    </citation>
    <scope>NUCLEOTIDE SEQUENCE [LARGE SCALE GENOMIC DNA]</scope>
</reference>
<keyword evidence="1" id="KW-1133">Transmembrane helix</keyword>
<evidence type="ECO:0008006" key="4">
    <source>
        <dbReference type="Google" id="ProtNLM"/>
    </source>
</evidence>
<feature type="transmembrane region" description="Helical" evidence="1">
    <location>
        <begin position="12"/>
        <end position="37"/>
    </location>
</feature>
<organism evidence="2 3">
    <name type="scientific">Rangifer tarandus platyrhynchus</name>
    <name type="common">Svalbard reindeer</name>
    <dbReference type="NCBI Taxonomy" id="3082113"/>
    <lineage>
        <taxon>Eukaryota</taxon>
        <taxon>Metazoa</taxon>
        <taxon>Chordata</taxon>
        <taxon>Craniata</taxon>
        <taxon>Vertebrata</taxon>
        <taxon>Euteleostomi</taxon>
        <taxon>Mammalia</taxon>
        <taxon>Eutheria</taxon>
        <taxon>Laurasiatheria</taxon>
        <taxon>Artiodactyla</taxon>
        <taxon>Ruminantia</taxon>
        <taxon>Pecora</taxon>
        <taxon>Cervidae</taxon>
        <taxon>Odocoileinae</taxon>
        <taxon>Rangifer</taxon>
    </lineage>
</organism>
<keyword evidence="1" id="KW-0472">Membrane</keyword>
<evidence type="ECO:0000313" key="3">
    <source>
        <dbReference type="Proteomes" id="UP001176941"/>
    </source>
</evidence>
<protein>
    <recommendedName>
        <fullName evidence="4">Secreted protein</fullName>
    </recommendedName>
</protein>
<name>A0ABN8Z9P7_RANTA</name>
<accession>A0ABN8Z9P7</accession>
<evidence type="ECO:0000313" key="2">
    <source>
        <dbReference type="EMBL" id="CAI9169338.1"/>
    </source>
</evidence>
<keyword evidence="1" id="KW-0812">Transmembrane</keyword>
<evidence type="ECO:0000256" key="1">
    <source>
        <dbReference type="SAM" id="Phobius"/>
    </source>
</evidence>